<gene>
    <name evidence="9" type="primary">LOC100192907</name>
</gene>
<dbReference type="Gene3D" id="3.40.50.10090">
    <property type="match status" value="2"/>
</dbReference>
<reference evidence="9" key="2">
    <citation type="submission" date="2019-07" db="EMBL/GenBank/DDBJ databases">
        <authorList>
            <person name="Seetharam A."/>
            <person name="Woodhouse M."/>
            <person name="Cannon E."/>
        </authorList>
    </citation>
    <scope>NUCLEOTIDE SEQUENCE [LARGE SCALE GENOMIC DNA]</scope>
    <source>
        <strain evidence="9">cv. B73</strain>
    </source>
</reference>
<dbReference type="EnsemblPlants" id="Zm00001eb006450_T002">
    <property type="protein sequence ID" value="Zm00001eb006450_P002"/>
    <property type="gene ID" value="Zm00001eb006450"/>
</dbReference>
<name>A0A804LEW9_MAIZE</name>
<dbReference type="InterPro" id="IPR036108">
    <property type="entry name" value="4pyrrol_syn_uPrphyn_synt_sf"/>
</dbReference>
<dbReference type="GO" id="GO:0006782">
    <property type="term" value="P:protoporphyrinogen IX biosynthetic process"/>
    <property type="evidence" value="ECO:0007669"/>
    <property type="project" value="UniProtKB-UniRule"/>
</dbReference>
<evidence type="ECO:0000256" key="4">
    <source>
        <dbReference type="ARBA" id="ARBA00023239"/>
    </source>
</evidence>
<reference evidence="9" key="3">
    <citation type="submission" date="2021-05" db="UniProtKB">
        <authorList>
            <consortium name="EnsemblPlants"/>
        </authorList>
    </citation>
    <scope>IDENTIFICATION</scope>
    <source>
        <strain evidence="9">cv. B73</strain>
    </source>
</reference>
<dbReference type="SUPFAM" id="SSF69618">
    <property type="entry name" value="HemD-like"/>
    <property type="match status" value="1"/>
</dbReference>
<reference evidence="10" key="1">
    <citation type="submission" date="2015-12" db="EMBL/GenBank/DDBJ databases">
        <title>Update maize B73 reference genome by single molecule sequencing technologies.</title>
        <authorList>
            <consortium name="Maize Genome Sequencing Project"/>
            <person name="Ware D."/>
        </authorList>
    </citation>
    <scope>NUCLEOTIDE SEQUENCE [LARGE SCALE GENOMIC DNA]</scope>
    <source>
        <strain evidence="10">cv. B73</strain>
    </source>
</reference>
<evidence type="ECO:0000256" key="5">
    <source>
        <dbReference type="ARBA" id="ARBA00023244"/>
    </source>
</evidence>
<evidence type="ECO:0000256" key="1">
    <source>
        <dbReference type="ARBA" id="ARBA00004772"/>
    </source>
</evidence>
<dbReference type="GO" id="GO:0004852">
    <property type="term" value="F:uroporphyrinogen-III synthase activity"/>
    <property type="evidence" value="ECO:0000318"/>
    <property type="project" value="GO_Central"/>
</dbReference>
<dbReference type="OrthoDB" id="443551at2759"/>
<dbReference type="AlphaFoldDB" id="A0A804LEW9"/>
<evidence type="ECO:0000313" key="10">
    <source>
        <dbReference type="Proteomes" id="UP000007305"/>
    </source>
</evidence>
<dbReference type="Proteomes" id="UP000007305">
    <property type="component" value="Chromosome 1"/>
</dbReference>
<dbReference type="Gramene" id="Zm00001eb006450_T002">
    <property type="protein sequence ID" value="Zm00001eb006450_P002"/>
    <property type="gene ID" value="Zm00001eb006450"/>
</dbReference>
<dbReference type="Pfam" id="PF02602">
    <property type="entry name" value="HEM4"/>
    <property type="match status" value="1"/>
</dbReference>
<comment type="function">
    <text evidence="7">Catalyzes cyclization of the linear tetrapyrrole, hydroxymethylbilane, to the macrocyclic uroporphyrinogen III.</text>
</comment>
<dbReference type="PANTHER" id="PTHR38042">
    <property type="entry name" value="UROPORPHYRINOGEN-III SYNTHASE, CHLOROPLASTIC"/>
    <property type="match status" value="1"/>
</dbReference>
<dbReference type="InterPro" id="IPR039793">
    <property type="entry name" value="UROS/Hem4"/>
</dbReference>
<dbReference type="FunFam" id="3.40.50.10090:FF:000024">
    <property type="entry name" value="Uroporphyrinogen-III synthase chloroplastic"/>
    <property type="match status" value="1"/>
</dbReference>
<evidence type="ECO:0000256" key="6">
    <source>
        <dbReference type="ARBA" id="ARBA00048617"/>
    </source>
</evidence>
<dbReference type="FunCoup" id="A0A804LEW9">
    <property type="interactions" value="1278"/>
</dbReference>
<evidence type="ECO:0000313" key="9">
    <source>
        <dbReference type="EnsemblPlants" id="Zm00001eb006450_P002"/>
    </source>
</evidence>
<protein>
    <recommendedName>
        <fullName evidence="3 7">Uroporphyrinogen-III synthase</fullName>
        <ecNumber evidence="3 7">4.2.1.75</ecNumber>
    </recommendedName>
</protein>
<evidence type="ECO:0000256" key="7">
    <source>
        <dbReference type="RuleBase" id="RU366031"/>
    </source>
</evidence>
<dbReference type="CDD" id="cd06578">
    <property type="entry name" value="HemD"/>
    <property type="match status" value="1"/>
</dbReference>
<dbReference type="UniPathway" id="UPA00251">
    <property type="reaction ID" value="UER00320"/>
</dbReference>
<keyword evidence="4 7" id="KW-0456">Lyase</keyword>
<dbReference type="InterPro" id="IPR003754">
    <property type="entry name" value="4pyrrol_synth_uPrphyn_synth"/>
</dbReference>
<comment type="similarity">
    <text evidence="2 7">Belongs to the uroporphyrinogen-III synthase family.</text>
</comment>
<comment type="catalytic activity">
    <reaction evidence="6 7">
        <text>hydroxymethylbilane = uroporphyrinogen III + H2O</text>
        <dbReference type="Rhea" id="RHEA:18965"/>
        <dbReference type="ChEBI" id="CHEBI:15377"/>
        <dbReference type="ChEBI" id="CHEBI:57308"/>
        <dbReference type="ChEBI" id="CHEBI:57845"/>
        <dbReference type="EC" id="4.2.1.75"/>
    </reaction>
</comment>
<evidence type="ECO:0000259" key="8">
    <source>
        <dbReference type="Pfam" id="PF02602"/>
    </source>
</evidence>
<dbReference type="PANTHER" id="PTHR38042:SF1">
    <property type="entry name" value="UROPORPHYRINOGEN-III SYNTHASE, CHLOROPLASTIC"/>
    <property type="match status" value="1"/>
</dbReference>
<accession>A0A804LEW9</accession>
<dbReference type="EC" id="4.2.1.75" evidence="3 7"/>
<dbReference type="GO" id="GO:0009507">
    <property type="term" value="C:chloroplast"/>
    <property type="evidence" value="ECO:0000318"/>
    <property type="project" value="GO_Central"/>
</dbReference>
<dbReference type="GO" id="GO:0006780">
    <property type="term" value="P:uroporphyrinogen III biosynthetic process"/>
    <property type="evidence" value="ECO:0000318"/>
    <property type="project" value="GO_Central"/>
</dbReference>
<dbReference type="InParanoid" id="A0A804LEW9"/>
<feature type="domain" description="Tetrapyrrole biosynthesis uroporphyrinogen III synthase" evidence="8">
    <location>
        <begin position="55"/>
        <end position="290"/>
    </location>
</feature>
<evidence type="ECO:0000256" key="2">
    <source>
        <dbReference type="ARBA" id="ARBA00008133"/>
    </source>
</evidence>
<sequence length="309" mass="33788">MAFSSSLAPFFPPSGTFRAHPARRLRADAPGRFVASCLPPPDVVVTREQGKNARLISALEKHNVHPLELPLIKHVEGPDTDRLLDVLRNDKFDWIIVTSPEAAAVFLQGWKAAGSPKVRVAVVGEGTARVFHEVSESDDQSLELAFSPSKALGKVLASELPRSNRNSCKVLYPASAKAGHEIEDVLSERGFDVTRLNTYTTVGSCRRCRPADIKPCYISSSCCVSFSFCTELWCDRSGDTSMAWLNLISKSDNWNNSVACIGETTASAAKKLGLKSIYYPTTPGLEGWVESILEALRVHRTASKEAPKR</sequence>
<keyword evidence="5 7" id="KW-0627">Porphyrin biosynthesis</keyword>
<proteinExistence type="evidence at protein level"/>
<evidence type="ECO:0007829" key="11">
    <source>
        <dbReference type="PeptideAtlas" id="A0A804LEW9"/>
    </source>
</evidence>
<comment type="pathway">
    <text evidence="1 7">Porphyrin-containing compound metabolism; protoporphyrin-IX biosynthesis; coproporphyrinogen-III from 5-aminolevulinate: step 3/4.</text>
</comment>
<keyword evidence="10" id="KW-1185">Reference proteome</keyword>
<evidence type="ECO:0000256" key="3">
    <source>
        <dbReference type="ARBA" id="ARBA00013109"/>
    </source>
</evidence>
<organism evidence="9 10">
    <name type="scientific">Zea mays</name>
    <name type="common">Maize</name>
    <dbReference type="NCBI Taxonomy" id="4577"/>
    <lineage>
        <taxon>Eukaryota</taxon>
        <taxon>Viridiplantae</taxon>
        <taxon>Streptophyta</taxon>
        <taxon>Embryophyta</taxon>
        <taxon>Tracheophyta</taxon>
        <taxon>Spermatophyta</taxon>
        <taxon>Magnoliopsida</taxon>
        <taxon>Liliopsida</taxon>
        <taxon>Poales</taxon>
        <taxon>Poaceae</taxon>
        <taxon>PACMAD clade</taxon>
        <taxon>Panicoideae</taxon>
        <taxon>Andropogonodae</taxon>
        <taxon>Andropogoneae</taxon>
        <taxon>Tripsacinae</taxon>
        <taxon>Zea</taxon>
    </lineage>
</organism>
<keyword evidence="11" id="KW-1267">Proteomics identification</keyword>